<dbReference type="SUPFAM" id="SSF111369">
    <property type="entry name" value="HlyD-like secretion proteins"/>
    <property type="match status" value="3"/>
</dbReference>
<dbReference type="InterPro" id="IPR050739">
    <property type="entry name" value="MFP"/>
</dbReference>
<dbReference type="Gene3D" id="2.40.30.170">
    <property type="match status" value="1"/>
</dbReference>
<evidence type="ECO:0000259" key="8">
    <source>
        <dbReference type="Pfam" id="PF25963"/>
    </source>
</evidence>
<dbReference type="InterPro" id="IPR058625">
    <property type="entry name" value="MdtA-like_BSH"/>
</dbReference>
<dbReference type="Gene3D" id="1.10.287.470">
    <property type="entry name" value="Helix hairpin bin"/>
    <property type="match status" value="1"/>
</dbReference>
<evidence type="ECO:0000256" key="1">
    <source>
        <dbReference type="ARBA" id="ARBA00004167"/>
    </source>
</evidence>
<proteinExistence type="predicted"/>
<feature type="domain" description="p-hydroxybenzoic acid efflux pump subunit AaeA-like beta-barrel" evidence="8">
    <location>
        <begin position="267"/>
        <end position="359"/>
    </location>
</feature>
<evidence type="ECO:0000256" key="3">
    <source>
        <dbReference type="ARBA" id="ARBA00022989"/>
    </source>
</evidence>
<dbReference type="Gene3D" id="2.40.50.100">
    <property type="match status" value="1"/>
</dbReference>
<keyword evidence="2 6" id="KW-0812">Transmembrane</keyword>
<evidence type="ECO:0000256" key="6">
    <source>
        <dbReference type="SAM" id="Phobius"/>
    </source>
</evidence>
<comment type="subcellular location">
    <subcellularLocation>
        <location evidence="1">Membrane</location>
        <topology evidence="1">Single-pass membrane protein</topology>
    </subcellularLocation>
</comment>
<evidence type="ECO:0000256" key="4">
    <source>
        <dbReference type="ARBA" id="ARBA00023136"/>
    </source>
</evidence>
<keyword evidence="4 6" id="KW-0472">Membrane</keyword>
<name>A0A562SDN9_9BACT</name>
<organism evidence="9 10">
    <name type="scientific">Lacibacter cauensis</name>
    <dbReference type="NCBI Taxonomy" id="510947"/>
    <lineage>
        <taxon>Bacteria</taxon>
        <taxon>Pseudomonadati</taxon>
        <taxon>Bacteroidota</taxon>
        <taxon>Chitinophagia</taxon>
        <taxon>Chitinophagales</taxon>
        <taxon>Chitinophagaceae</taxon>
        <taxon>Lacibacter</taxon>
    </lineage>
</organism>
<evidence type="ECO:0000256" key="5">
    <source>
        <dbReference type="SAM" id="Coils"/>
    </source>
</evidence>
<feature type="coiled-coil region" evidence="5">
    <location>
        <begin position="85"/>
        <end position="154"/>
    </location>
</feature>
<dbReference type="PANTHER" id="PTHR30386">
    <property type="entry name" value="MEMBRANE FUSION SUBUNIT OF EMRAB-TOLC MULTIDRUG EFFLUX PUMP"/>
    <property type="match status" value="1"/>
</dbReference>
<protein>
    <submittedName>
        <fullName evidence="9">Membrane fusion protein (Multidrug efflux system)</fullName>
    </submittedName>
</protein>
<dbReference type="Pfam" id="PF25963">
    <property type="entry name" value="Beta-barrel_AAEA"/>
    <property type="match status" value="1"/>
</dbReference>
<evidence type="ECO:0000259" key="7">
    <source>
        <dbReference type="Pfam" id="PF25917"/>
    </source>
</evidence>
<dbReference type="GO" id="GO:0016020">
    <property type="term" value="C:membrane"/>
    <property type="evidence" value="ECO:0007669"/>
    <property type="project" value="UniProtKB-SubCell"/>
</dbReference>
<dbReference type="PRINTS" id="PR01490">
    <property type="entry name" value="RTXTOXIND"/>
</dbReference>
<reference evidence="9 10" key="1">
    <citation type="journal article" date="2015" name="Stand. Genomic Sci.">
        <title>Genomic Encyclopedia of Bacterial and Archaeal Type Strains, Phase III: the genomes of soil and plant-associated and newly described type strains.</title>
        <authorList>
            <person name="Whitman W.B."/>
            <person name="Woyke T."/>
            <person name="Klenk H.P."/>
            <person name="Zhou Y."/>
            <person name="Lilburn T.G."/>
            <person name="Beck B.J."/>
            <person name="De Vos P."/>
            <person name="Vandamme P."/>
            <person name="Eisen J.A."/>
            <person name="Garrity G."/>
            <person name="Hugenholtz P."/>
            <person name="Kyrpides N.C."/>
        </authorList>
    </citation>
    <scope>NUCLEOTIDE SEQUENCE [LARGE SCALE GENOMIC DNA]</scope>
    <source>
        <strain evidence="9 10">CGMCC 1.7271</strain>
    </source>
</reference>
<dbReference type="InterPro" id="IPR058634">
    <property type="entry name" value="AaeA-lik-b-barrel"/>
</dbReference>
<feature type="transmembrane region" description="Helical" evidence="6">
    <location>
        <begin position="16"/>
        <end position="35"/>
    </location>
</feature>
<dbReference type="AlphaFoldDB" id="A0A562SDN9"/>
<dbReference type="OrthoDB" id="9811754at2"/>
<evidence type="ECO:0000256" key="2">
    <source>
        <dbReference type="ARBA" id="ARBA00022692"/>
    </source>
</evidence>
<sequence>MQEEVVKKSKLKPVNLAIILIVVAVAAFFGVRAWIKAQHHETTDNAQVDATITSVRSAVSGFVTEVRFADNQFVKKGDTLALIDNKDYKAKVMQAKAMLLSAEAQTGISRSAAMAAKQNASASAINSSALQSNINAAQARLEKAQKELARVEKMFAEGAATQQQLDAVKAEWQSANAMVEMAQRQYAAATTQATGTQSSAQAQEGQVSVATALVQQRIAELELAETQLQHTAIIAPYDGVVSKKSIEVGQLIQYGQPVCSAVEINNLWVVANFKETQLNKLRTGEKVKIKLDAYPDLKLTGVIESIGGATGARFALLPPDNATGNFVKVTQRMPVRIKLDKTEDKEHLLAPGLSAFVDVEIN</sequence>
<evidence type="ECO:0000313" key="10">
    <source>
        <dbReference type="Proteomes" id="UP000316167"/>
    </source>
</evidence>
<keyword evidence="3 6" id="KW-1133">Transmembrane helix</keyword>
<keyword evidence="10" id="KW-1185">Reference proteome</keyword>
<accession>A0A562SDN9</accession>
<dbReference type="Proteomes" id="UP000316167">
    <property type="component" value="Unassembled WGS sequence"/>
</dbReference>
<feature type="domain" description="Multidrug resistance protein MdtA-like barrel-sandwich hybrid" evidence="7">
    <location>
        <begin position="53"/>
        <end position="259"/>
    </location>
</feature>
<evidence type="ECO:0000313" key="9">
    <source>
        <dbReference type="EMBL" id="TWI79328.1"/>
    </source>
</evidence>
<dbReference type="RefSeq" id="WP_144888100.1">
    <property type="nucleotide sequence ID" value="NZ_VLLE01000006.1"/>
</dbReference>
<dbReference type="Pfam" id="PF25917">
    <property type="entry name" value="BSH_RND"/>
    <property type="match status" value="1"/>
</dbReference>
<keyword evidence="5" id="KW-0175">Coiled coil</keyword>
<gene>
    <name evidence="9" type="ORF">IQ13_3732</name>
</gene>
<dbReference type="PANTHER" id="PTHR30386:SF26">
    <property type="entry name" value="TRANSPORT PROTEIN COMB"/>
    <property type="match status" value="1"/>
</dbReference>
<comment type="caution">
    <text evidence="9">The sequence shown here is derived from an EMBL/GenBank/DDBJ whole genome shotgun (WGS) entry which is preliminary data.</text>
</comment>
<dbReference type="EMBL" id="VLLE01000006">
    <property type="protein sequence ID" value="TWI79328.1"/>
    <property type="molecule type" value="Genomic_DNA"/>
</dbReference>
<dbReference type="GO" id="GO:0055085">
    <property type="term" value="P:transmembrane transport"/>
    <property type="evidence" value="ECO:0007669"/>
    <property type="project" value="InterPro"/>
</dbReference>